<sequence>MKHYLAKALIFIFTLLLIMSSCTPTTRVSQSQQTWNEYKGKDVKSVKRKNTWRKN</sequence>
<comment type="caution">
    <text evidence="2">The sequence shown here is derived from an EMBL/GenBank/DDBJ whole genome shotgun (WGS) entry which is preliminary data.</text>
</comment>
<name>A0A937ACD6_9BACT</name>
<dbReference type="AlphaFoldDB" id="A0A937ACD6"/>
<evidence type="ECO:0000313" key="2">
    <source>
        <dbReference type="EMBL" id="MBL0763628.1"/>
    </source>
</evidence>
<dbReference type="EMBL" id="JAERQG010000001">
    <property type="protein sequence ID" value="MBL0763628.1"/>
    <property type="molecule type" value="Genomic_DNA"/>
</dbReference>
<evidence type="ECO:0000313" key="3">
    <source>
        <dbReference type="Proteomes" id="UP000642920"/>
    </source>
</evidence>
<evidence type="ECO:0000256" key="1">
    <source>
        <dbReference type="SAM" id="SignalP"/>
    </source>
</evidence>
<feature type="chain" id="PRO_5037876559" description="Lipoprotein" evidence="1">
    <location>
        <begin position="24"/>
        <end position="55"/>
    </location>
</feature>
<reference evidence="2" key="1">
    <citation type="submission" date="2021-01" db="EMBL/GenBank/DDBJ databases">
        <title>Marivirga sp. nov., isolated from intertidal surface sediments.</title>
        <authorList>
            <person name="Zhang M."/>
        </authorList>
    </citation>
    <scope>NUCLEOTIDE SEQUENCE</scope>
    <source>
        <strain evidence="2">SM1354</strain>
    </source>
</reference>
<dbReference type="RefSeq" id="WP_201916442.1">
    <property type="nucleotide sequence ID" value="NZ_JAERQG010000001.1"/>
</dbReference>
<accession>A0A937ACD6</accession>
<keyword evidence="1" id="KW-0732">Signal</keyword>
<evidence type="ECO:0008006" key="4">
    <source>
        <dbReference type="Google" id="ProtNLM"/>
    </source>
</evidence>
<dbReference type="PROSITE" id="PS51257">
    <property type="entry name" value="PROKAR_LIPOPROTEIN"/>
    <property type="match status" value="1"/>
</dbReference>
<proteinExistence type="predicted"/>
<feature type="signal peptide" evidence="1">
    <location>
        <begin position="1"/>
        <end position="23"/>
    </location>
</feature>
<keyword evidence="3" id="KW-1185">Reference proteome</keyword>
<gene>
    <name evidence="2" type="ORF">JKP34_00095</name>
</gene>
<protein>
    <recommendedName>
        <fullName evidence="4">Lipoprotein</fullName>
    </recommendedName>
</protein>
<organism evidence="2 3">
    <name type="scientific">Marivirga atlantica</name>
    <dbReference type="NCBI Taxonomy" id="1548457"/>
    <lineage>
        <taxon>Bacteria</taxon>
        <taxon>Pseudomonadati</taxon>
        <taxon>Bacteroidota</taxon>
        <taxon>Cytophagia</taxon>
        <taxon>Cytophagales</taxon>
        <taxon>Marivirgaceae</taxon>
        <taxon>Marivirga</taxon>
    </lineage>
</organism>
<dbReference type="Proteomes" id="UP000642920">
    <property type="component" value="Unassembled WGS sequence"/>
</dbReference>